<dbReference type="EMBL" id="WXEY01000023">
    <property type="protein sequence ID" value="MZP31000.1"/>
    <property type="molecule type" value="Genomic_DNA"/>
</dbReference>
<dbReference type="PANTHER" id="PTHR34229:SF1">
    <property type="entry name" value="METAL TRANSPORT PROTEIN HI_1621-RELATED"/>
    <property type="match status" value="1"/>
</dbReference>
<evidence type="ECO:0000259" key="9">
    <source>
        <dbReference type="Pfam" id="PF13190"/>
    </source>
</evidence>
<feature type="compositionally biased region" description="Low complexity" evidence="7">
    <location>
        <begin position="302"/>
        <end position="322"/>
    </location>
</feature>
<reference evidence="10 11" key="1">
    <citation type="submission" date="2020-01" db="EMBL/GenBank/DDBJ databases">
        <title>Whole-genome sequence of Heliobacterium undosum DSM 13378.</title>
        <authorList>
            <person name="Kyndt J.A."/>
            <person name="Meyer T.E."/>
        </authorList>
    </citation>
    <scope>NUCLEOTIDE SEQUENCE [LARGE SCALE GENOMIC DNA]</scope>
    <source>
        <strain evidence="10 11">DSM 13378</strain>
    </source>
</reference>
<feature type="transmembrane region" description="Helical" evidence="8">
    <location>
        <begin position="181"/>
        <end position="203"/>
    </location>
</feature>
<dbReference type="Proteomes" id="UP000463470">
    <property type="component" value="Unassembled WGS sequence"/>
</dbReference>
<keyword evidence="3" id="KW-1003">Cell membrane</keyword>
<dbReference type="InterPro" id="IPR025937">
    <property type="entry name" value="PDGLE_dom"/>
</dbReference>
<evidence type="ECO:0000256" key="3">
    <source>
        <dbReference type="ARBA" id="ARBA00022475"/>
    </source>
</evidence>
<feature type="domain" description="PDGLE" evidence="9">
    <location>
        <begin position="225"/>
        <end position="311"/>
    </location>
</feature>
<evidence type="ECO:0000313" key="11">
    <source>
        <dbReference type="Proteomes" id="UP000463470"/>
    </source>
</evidence>
<feature type="transmembrane region" description="Helical" evidence="8">
    <location>
        <begin position="139"/>
        <end position="161"/>
    </location>
</feature>
<accession>A0A845L8P5</accession>
<feature type="transmembrane region" description="Helical" evidence="8">
    <location>
        <begin position="72"/>
        <end position="98"/>
    </location>
</feature>
<dbReference type="GO" id="GO:0005886">
    <property type="term" value="C:plasma membrane"/>
    <property type="evidence" value="ECO:0007669"/>
    <property type="project" value="UniProtKB-SubCell"/>
</dbReference>
<proteinExistence type="predicted"/>
<protein>
    <submittedName>
        <fullName evidence="10">Cobalamin biosynthesis protein CbiM</fullName>
    </submittedName>
</protein>
<feature type="transmembrane region" description="Helical" evidence="8">
    <location>
        <begin position="39"/>
        <end position="60"/>
    </location>
</feature>
<dbReference type="Gene3D" id="1.10.1760.20">
    <property type="match status" value="1"/>
</dbReference>
<keyword evidence="11" id="KW-1185">Reference proteome</keyword>
<evidence type="ECO:0000256" key="5">
    <source>
        <dbReference type="ARBA" id="ARBA00022989"/>
    </source>
</evidence>
<gene>
    <name evidence="10" type="ORF">GTO91_14880</name>
</gene>
<feature type="transmembrane region" description="Helical" evidence="8">
    <location>
        <begin position="227"/>
        <end position="247"/>
    </location>
</feature>
<dbReference type="PANTHER" id="PTHR34229">
    <property type="entry name" value="METAL TRANSPORT PROTEIN HI_1621-RELATED"/>
    <property type="match status" value="1"/>
</dbReference>
<keyword evidence="2" id="KW-0813">Transport</keyword>
<comment type="caution">
    <text evidence="10">The sequence shown here is derived from an EMBL/GenBank/DDBJ whole genome shotgun (WGS) entry which is preliminary data.</text>
</comment>
<feature type="transmembrane region" description="Helical" evidence="8">
    <location>
        <begin position="346"/>
        <end position="366"/>
    </location>
</feature>
<keyword evidence="6 8" id="KW-0472">Membrane</keyword>
<evidence type="ECO:0000256" key="7">
    <source>
        <dbReference type="SAM" id="MobiDB-lite"/>
    </source>
</evidence>
<dbReference type="OrthoDB" id="5395048at2"/>
<dbReference type="GO" id="GO:0000041">
    <property type="term" value="P:transition metal ion transport"/>
    <property type="evidence" value="ECO:0007669"/>
    <property type="project" value="InterPro"/>
</dbReference>
<keyword evidence="4 8" id="KW-0812">Transmembrane</keyword>
<evidence type="ECO:0000256" key="4">
    <source>
        <dbReference type="ARBA" id="ARBA00022692"/>
    </source>
</evidence>
<evidence type="ECO:0000256" key="1">
    <source>
        <dbReference type="ARBA" id="ARBA00004651"/>
    </source>
</evidence>
<dbReference type="InterPro" id="IPR002751">
    <property type="entry name" value="CbiM/NikMN"/>
</dbReference>
<organism evidence="10 11">
    <name type="scientific">Heliomicrobium undosum</name>
    <dbReference type="NCBI Taxonomy" id="121734"/>
    <lineage>
        <taxon>Bacteria</taxon>
        <taxon>Bacillati</taxon>
        <taxon>Bacillota</taxon>
        <taxon>Clostridia</taxon>
        <taxon>Eubacteriales</taxon>
        <taxon>Heliobacteriaceae</taxon>
        <taxon>Heliomicrobium</taxon>
    </lineage>
</organism>
<keyword evidence="5 8" id="KW-1133">Transmembrane helix</keyword>
<sequence>MHMADALISPVVGGTLWAAAAGAAAYSIKKVQHNVDEKIIPMMGVMGAFVFAAQMINFSIPGTGSSGHLGGGMLLSILLGPYAGFLTMASILLIQALFFADGGLLAYGCNLFNLGVYTCFVAYPLIYKSIIKKGLTANRILVASLVSAIIGLQLGAFSVVMETLLSGKTELPFNAFLLLMQPIHLAIGVVEGLVTAAVVTFVWKSRPEILEQVVAGRAFGDISFRKVLQGLAISAVMVGGLLSWFASTNPDGLEWSMEKAAGTEELEASGGLYDVFAGLQKKTAILPDYDFKSEESSLSVTAAGEAGTATATATDEAQTAETSSSGTPAPQAAESAWPNVSAGTSVSGIVGGLLTLALAALIGFLIRLTKRQQQKVNL</sequence>
<comment type="subcellular location">
    <subcellularLocation>
        <location evidence="1">Cell membrane</location>
        <topology evidence="1">Multi-pass membrane protein</topology>
    </subcellularLocation>
</comment>
<dbReference type="RefSeq" id="WP_161259521.1">
    <property type="nucleotide sequence ID" value="NZ_WXEY01000023.1"/>
</dbReference>
<dbReference type="Pfam" id="PF01891">
    <property type="entry name" value="CbiM"/>
    <property type="match status" value="1"/>
</dbReference>
<feature type="transmembrane region" description="Helical" evidence="8">
    <location>
        <begin position="104"/>
        <end position="127"/>
    </location>
</feature>
<feature type="region of interest" description="Disordered" evidence="7">
    <location>
        <begin position="302"/>
        <end position="336"/>
    </location>
</feature>
<dbReference type="AlphaFoldDB" id="A0A845L8P5"/>
<name>A0A845L8P5_9FIRM</name>
<evidence type="ECO:0000256" key="2">
    <source>
        <dbReference type="ARBA" id="ARBA00022448"/>
    </source>
</evidence>
<evidence type="ECO:0000256" key="6">
    <source>
        <dbReference type="ARBA" id="ARBA00023136"/>
    </source>
</evidence>
<evidence type="ECO:0000313" key="10">
    <source>
        <dbReference type="EMBL" id="MZP31000.1"/>
    </source>
</evidence>
<evidence type="ECO:0000256" key="8">
    <source>
        <dbReference type="SAM" id="Phobius"/>
    </source>
</evidence>
<dbReference type="Pfam" id="PF13190">
    <property type="entry name" value="PDGLE"/>
    <property type="match status" value="1"/>
</dbReference>